<feature type="domain" description="Ig-like" evidence="2">
    <location>
        <begin position="18"/>
        <end position="113"/>
    </location>
</feature>
<evidence type="ECO:0000259" key="2">
    <source>
        <dbReference type="PROSITE" id="PS50835"/>
    </source>
</evidence>
<dbReference type="Gene3D" id="2.60.40.10">
    <property type="entry name" value="Immunoglobulins"/>
    <property type="match status" value="1"/>
</dbReference>
<feature type="region of interest" description="Disordered" evidence="1">
    <location>
        <begin position="151"/>
        <end position="179"/>
    </location>
</feature>
<dbReference type="EMBL" id="MNPL01009162">
    <property type="protein sequence ID" value="OQR73855.1"/>
    <property type="molecule type" value="Genomic_DNA"/>
</dbReference>
<dbReference type="OrthoDB" id="5969272at2759"/>
<dbReference type="Proteomes" id="UP000192247">
    <property type="component" value="Unassembled WGS sequence"/>
</dbReference>
<reference evidence="3 4" key="1">
    <citation type="journal article" date="2017" name="Gigascience">
        <title>Draft genome of the honey bee ectoparasitic mite, Tropilaelaps mercedesae, is shaped by the parasitic life history.</title>
        <authorList>
            <person name="Dong X."/>
            <person name="Armstrong S.D."/>
            <person name="Xia D."/>
            <person name="Makepeace B.L."/>
            <person name="Darby A.C."/>
            <person name="Kadowaki T."/>
        </authorList>
    </citation>
    <scope>NUCLEOTIDE SEQUENCE [LARGE SCALE GENOMIC DNA]</scope>
    <source>
        <strain evidence="3">Wuxi-XJTLU</strain>
    </source>
</reference>
<dbReference type="SUPFAM" id="SSF48726">
    <property type="entry name" value="Immunoglobulin"/>
    <property type="match status" value="1"/>
</dbReference>
<organism evidence="3 4">
    <name type="scientific">Tropilaelaps mercedesae</name>
    <dbReference type="NCBI Taxonomy" id="418985"/>
    <lineage>
        <taxon>Eukaryota</taxon>
        <taxon>Metazoa</taxon>
        <taxon>Ecdysozoa</taxon>
        <taxon>Arthropoda</taxon>
        <taxon>Chelicerata</taxon>
        <taxon>Arachnida</taxon>
        <taxon>Acari</taxon>
        <taxon>Parasitiformes</taxon>
        <taxon>Mesostigmata</taxon>
        <taxon>Gamasina</taxon>
        <taxon>Dermanyssoidea</taxon>
        <taxon>Laelapidae</taxon>
        <taxon>Tropilaelaps</taxon>
    </lineage>
</organism>
<comment type="caution">
    <text evidence="3">The sequence shown here is derived from an EMBL/GenBank/DDBJ whole genome shotgun (WGS) entry which is preliminary data.</text>
</comment>
<sequence length="179" mass="19064">YSGDSGYGGAIESNQRAPRFLSEPAARVHFVNTAGALIHCGQVAGVPSPTVQWVTTGDGQPVTTVHGLRTTFPNGTLHLQPFAANRYRQDVHAATYRCVATNSVGIAGSRDVRVRAGAVVRPSSLRPIRLFTRFSTLHSMRTNSSVCTDAAAATSDRTTGGGLGERRSSFVGRRSVHQE</sequence>
<gene>
    <name evidence="3" type="ORF">BIW11_01068</name>
</gene>
<protein>
    <submittedName>
        <fullName evidence="3">Titin-like</fullName>
    </submittedName>
</protein>
<dbReference type="InterPro" id="IPR036179">
    <property type="entry name" value="Ig-like_dom_sf"/>
</dbReference>
<proteinExistence type="predicted"/>
<evidence type="ECO:0000313" key="3">
    <source>
        <dbReference type="EMBL" id="OQR73855.1"/>
    </source>
</evidence>
<accession>A0A1V9XK11</accession>
<evidence type="ECO:0000313" key="4">
    <source>
        <dbReference type="Proteomes" id="UP000192247"/>
    </source>
</evidence>
<dbReference type="PROSITE" id="PS50835">
    <property type="entry name" value="IG_LIKE"/>
    <property type="match status" value="1"/>
</dbReference>
<dbReference type="InParanoid" id="A0A1V9XK11"/>
<dbReference type="InterPro" id="IPR007110">
    <property type="entry name" value="Ig-like_dom"/>
</dbReference>
<feature type="non-terminal residue" evidence="3">
    <location>
        <position position="1"/>
    </location>
</feature>
<dbReference type="AlphaFoldDB" id="A0A1V9XK11"/>
<keyword evidence="4" id="KW-1185">Reference proteome</keyword>
<evidence type="ECO:0000256" key="1">
    <source>
        <dbReference type="SAM" id="MobiDB-lite"/>
    </source>
</evidence>
<dbReference type="STRING" id="418985.A0A1V9XK11"/>
<name>A0A1V9XK11_9ACAR</name>
<dbReference type="InterPro" id="IPR013783">
    <property type="entry name" value="Ig-like_fold"/>
</dbReference>